<gene>
    <name evidence="1" type="ORF">RCOM_0990480</name>
</gene>
<evidence type="ECO:0000313" key="2">
    <source>
        <dbReference type="Proteomes" id="UP000008311"/>
    </source>
</evidence>
<dbReference type="AlphaFoldDB" id="B9S4N9"/>
<dbReference type="Proteomes" id="UP000008311">
    <property type="component" value="Unassembled WGS sequence"/>
</dbReference>
<name>B9S4N9_RICCO</name>
<evidence type="ECO:0000313" key="1">
    <source>
        <dbReference type="EMBL" id="EEF41363.1"/>
    </source>
</evidence>
<keyword evidence="2" id="KW-1185">Reference proteome</keyword>
<protein>
    <submittedName>
        <fullName evidence="1">Uncharacterized protein</fullName>
    </submittedName>
</protein>
<sequence length="56" mass="6527">MKVGRKVRLYLLSVSSRIAWLLRQCIDAVLILGSQLLRLKNELLVIRIHSPPVHYF</sequence>
<organism evidence="1 2">
    <name type="scientific">Ricinus communis</name>
    <name type="common">Castor bean</name>
    <dbReference type="NCBI Taxonomy" id="3988"/>
    <lineage>
        <taxon>Eukaryota</taxon>
        <taxon>Viridiplantae</taxon>
        <taxon>Streptophyta</taxon>
        <taxon>Embryophyta</taxon>
        <taxon>Tracheophyta</taxon>
        <taxon>Spermatophyta</taxon>
        <taxon>Magnoliopsida</taxon>
        <taxon>eudicotyledons</taxon>
        <taxon>Gunneridae</taxon>
        <taxon>Pentapetalae</taxon>
        <taxon>rosids</taxon>
        <taxon>fabids</taxon>
        <taxon>Malpighiales</taxon>
        <taxon>Euphorbiaceae</taxon>
        <taxon>Acalyphoideae</taxon>
        <taxon>Acalypheae</taxon>
        <taxon>Ricinus</taxon>
    </lineage>
</organism>
<reference evidence="2" key="1">
    <citation type="journal article" date="2010" name="Nat. Biotechnol.">
        <title>Draft genome sequence of the oilseed species Ricinus communis.</title>
        <authorList>
            <person name="Chan A.P."/>
            <person name="Crabtree J."/>
            <person name="Zhao Q."/>
            <person name="Lorenzi H."/>
            <person name="Orvis J."/>
            <person name="Puiu D."/>
            <person name="Melake-Berhan A."/>
            <person name="Jones K.M."/>
            <person name="Redman J."/>
            <person name="Chen G."/>
            <person name="Cahoon E.B."/>
            <person name="Gedil M."/>
            <person name="Stanke M."/>
            <person name="Haas B.J."/>
            <person name="Wortman J.R."/>
            <person name="Fraser-Liggett C.M."/>
            <person name="Ravel J."/>
            <person name="Rabinowicz P.D."/>
        </authorList>
    </citation>
    <scope>NUCLEOTIDE SEQUENCE [LARGE SCALE GENOMIC DNA]</scope>
    <source>
        <strain evidence="2">cv. Hale</strain>
    </source>
</reference>
<proteinExistence type="predicted"/>
<dbReference type="InParanoid" id="B9S4N9"/>
<accession>B9S4N9</accession>
<dbReference type="EMBL" id="EQ973866">
    <property type="protein sequence ID" value="EEF41363.1"/>
    <property type="molecule type" value="Genomic_DNA"/>
</dbReference>